<keyword evidence="4" id="KW-1185">Reference proteome</keyword>
<proteinExistence type="predicted"/>
<protein>
    <recommendedName>
        <fullName evidence="5">DUF4234 domain-containing protein</fullName>
    </recommendedName>
</protein>
<sequence>MQILQLRKETKMNNNNNNNNNNENVQPQATPQPIIINNVAAQPDDSGKKKAPGFFKVLVLSVCTSGIYFFYWLVKMLSGGYRTK</sequence>
<dbReference type="Proteomes" id="UP001160698">
    <property type="component" value="Segment"/>
</dbReference>
<evidence type="ECO:0000256" key="2">
    <source>
        <dbReference type="SAM" id="Phobius"/>
    </source>
</evidence>
<evidence type="ECO:0000313" key="3">
    <source>
        <dbReference type="EMBL" id="UVX69662.1"/>
    </source>
</evidence>
<keyword evidence="2" id="KW-1133">Transmembrane helix</keyword>
<keyword evidence="2" id="KW-0472">Membrane</keyword>
<evidence type="ECO:0000256" key="1">
    <source>
        <dbReference type="SAM" id="MobiDB-lite"/>
    </source>
</evidence>
<dbReference type="EMBL" id="OP072867">
    <property type="protein sequence ID" value="UVX69662.1"/>
    <property type="molecule type" value="Genomic_DNA"/>
</dbReference>
<accession>A0ABY5TTC8</accession>
<evidence type="ECO:0008006" key="5">
    <source>
        <dbReference type="Google" id="ProtNLM"/>
    </source>
</evidence>
<feature type="transmembrane region" description="Helical" evidence="2">
    <location>
        <begin position="53"/>
        <end position="74"/>
    </location>
</feature>
<name>A0ABY5TTC8_9VIRU</name>
<evidence type="ECO:0000313" key="4">
    <source>
        <dbReference type="Proteomes" id="UP001160698"/>
    </source>
</evidence>
<keyword evidence="2" id="KW-0812">Transmembrane</keyword>
<organism evidence="3 4">
    <name type="scientific">Bacteriophage sp</name>
    <dbReference type="NCBI Taxonomy" id="38018"/>
    <lineage>
        <taxon>Viruses</taxon>
    </lineage>
</organism>
<feature type="region of interest" description="Disordered" evidence="1">
    <location>
        <begin position="1"/>
        <end position="29"/>
    </location>
</feature>
<reference evidence="3 4" key="1">
    <citation type="submission" date="2022-07" db="EMBL/GenBank/DDBJ databases">
        <authorList>
            <person name="Nishijima S."/>
        </authorList>
    </citation>
    <scope>NUCLEOTIDE SEQUENCE [LARGE SCALE GENOMIC DNA]</scope>
    <source>
        <strain evidence="3">4225_94495</strain>
    </source>
</reference>
<feature type="compositionally biased region" description="Low complexity" evidence="1">
    <location>
        <begin position="13"/>
        <end position="24"/>
    </location>
</feature>
<feature type="compositionally biased region" description="Basic and acidic residues" evidence="1">
    <location>
        <begin position="1"/>
        <end position="11"/>
    </location>
</feature>